<dbReference type="RefSeq" id="WP_227588313.1">
    <property type="nucleotide sequence ID" value="NZ_JAJEQQ010000001.1"/>
</dbReference>
<evidence type="ECO:0000313" key="3">
    <source>
        <dbReference type="EMBL" id="MCC2226317.1"/>
    </source>
</evidence>
<name>A0AAW4W595_9FIRM</name>
<keyword evidence="2" id="KW-0472">Membrane</keyword>
<reference evidence="3 4" key="1">
    <citation type="submission" date="2021-10" db="EMBL/GenBank/DDBJ databases">
        <title>Anaerobic single-cell dispensing facilitates the cultivation of human gut bacteria.</title>
        <authorList>
            <person name="Afrizal A."/>
        </authorList>
    </citation>
    <scope>NUCLEOTIDE SEQUENCE [LARGE SCALE GENOMIC DNA]</scope>
    <source>
        <strain evidence="3 4">CLA-AA-H217</strain>
    </source>
</reference>
<sequence>MEYLINLVGNYSIGWGITIIAALVFLVLCYRKVESYFSDKAIHEKEKNEQFKKVMDQVNMYPSWHQQSIEIQQQFNKSIAELKEGMDQHQKQLKKIEEDIISRERSKLRDRLLQSHRYFTSPEKNPLHAWSEMEAYAFWSMFKEYENAKGNGHMHTVVQPEMRALEVIPMHEDTKIAELMGSRK</sequence>
<evidence type="ECO:0000313" key="4">
    <source>
        <dbReference type="Proteomes" id="UP001198612"/>
    </source>
</evidence>
<evidence type="ECO:0000256" key="2">
    <source>
        <dbReference type="SAM" id="Phobius"/>
    </source>
</evidence>
<feature type="transmembrane region" description="Helical" evidence="2">
    <location>
        <begin position="12"/>
        <end position="30"/>
    </location>
</feature>
<feature type="coiled-coil region" evidence="1">
    <location>
        <begin position="72"/>
        <end position="106"/>
    </location>
</feature>
<keyword evidence="2" id="KW-1133">Transmembrane helix</keyword>
<keyword evidence="4" id="KW-1185">Reference proteome</keyword>
<dbReference type="EMBL" id="JAJEQQ010000001">
    <property type="protein sequence ID" value="MCC2226317.1"/>
    <property type="molecule type" value="Genomic_DNA"/>
</dbReference>
<evidence type="ECO:0000256" key="1">
    <source>
        <dbReference type="SAM" id="Coils"/>
    </source>
</evidence>
<proteinExistence type="predicted"/>
<accession>A0AAW4W595</accession>
<evidence type="ECO:0008006" key="5">
    <source>
        <dbReference type="Google" id="ProtNLM"/>
    </source>
</evidence>
<organism evidence="3 4">
    <name type="scientific">Blautia fusiformis</name>
    <dbReference type="NCBI Taxonomy" id="2881264"/>
    <lineage>
        <taxon>Bacteria</taxon>
        <taxon>Bacillati</taxon>
        <taxon>Bacillota</taxon>
        <taxon>Clostridia</taxon>
        <taxon>Lachnospirales</taxon>
        <taxon>Lachnospiraceae</taxon>
        <taxon>Blautia</taxon>
    </lineage>
</organism>
<protein>
    <recommendedName>
        <fullName evidence="5">LemA family protein</fullName>
    </recommendedName>
</protein>
<keyword evidence="2" id="KW-0812">Transmembrane</keyword>
<keyword evidence="1" id="KW-0175">Coiled coil</keyword>
<gene>
    <name evidence="3" type="ORF">LKD40_00570</name>
</gene>
<dbReference type="AlphaFoldDB" id="A0AAW4W595"/>
<dbReference type="Proteomes" id="UP001198612">
    <property type="component" value="Unassembled WGS sequence"/>
</dbReference>
<comment type="caution">
    <text evidence="3">The sequence shown here is derived from an EMBL/GenBank/DDBJ whole genome shotgun (WGS) entry which is preliminary data.</text>
</comment>